<dbReference type="Pfam" id="PF00448">
    <property type="entry name" value="SRP54"/>
    <property type="match status" value="1"/>
</dbReference>
<evidence type="ECO:0000259" key="9">
    <source>
        <dbReference type="SMART" id="SM00962"/>
    </source>
</evidence>
<gene>
    <name evidence="10" type="ORF">Fsol_00414</name>
</gene>
<dbReference type="GO" id="GO:0003924">
    <property type="term" value="F:GTPase activity"/>
    <property type="evidence" value="ECO:0007669"/>
    <property type="project" value="TreeGrafter"/>
</dbReference>
<dbReference type="GO" id="GO:0005886">
    <property type="term" value="C:plasma membrane"/>
    <property type="evidence" value="ECO:0007669"/>
    <property type="project" value="UniProtKB-SubCell"/>
</dbReference>
<dbReference type="Pfam" id="PF02881">
    <property type="entry name" value="SRP54_N"/>
    <property type="match status" value="1"/>
</dbReference>
<evidence type="ECO:0000313" key="10">
    <source>
        <dbReference type="EMBL" id="AWD33209.1"/>
    </source>
</evidence>
<keyword evidence="4" id="KW-0342">GTP-binding</keyword>
<dbReference type="InterPro" id="IPR027417">
    <property type="entry name" value="P-loop_NTPase"/>
</dbReference>
<dbReference type="SUPFAM" id="SSF52540">
    <property type="entry name" value="P-loop containing nucleoside triphosphate hydrolases"/>
    <property type="match status" value="1"/>
</dbReference>
<evidence type="ECO:0000256" key="5">
    <source>
        <dbReference type="ARBA" id="ARBA00023136"/>
    </source>
</evidence>
<protein>
    <submittedName>
        <fullName evidence="10">Signal recognition particle receptor FtsY</fullName>
    </submittedName>
</protein>
<dbReference type="GO" id="GO:0006614">
    <property type="term" value="P:SRP-dependent cotranslational protein targeting to membrane"/>
    <property type="evidence" value="ECO:0007669"/>
    <property type="project" value="InterPro"/>
</dbReference>
<dbReference type="InterPro" id="IPR036225">
    <property type="entry name" value="SRP/SRP_N"/>
</dbReference>
<dbReference type="EMBL" id="CP025989">
    <property type="protein sequence ID" value="AWD33209.1"/>
    <property type="molecule type" value="Genomic_DNA"/>
</dbReference>
<dbReference type="GO" id="GO:0005047">
    <property type="term" value="F:signal recognition particle binding"/>
    <property type="evidence" value="ECO:0007669"/>
    <property type="project" value="TreeGrafter"/>
</dbReference>
<evidence type="ECO:0000313" key="11">
    <source>
        <dbReference type="Proteomes" id="UP000244519"/>
    </source>
</evidence>
<name>A0A2U8BS88_9RICK</name>
<evidence type="ECO:0000256" key="7">
    <source>
        <dbReference type="ARBA" id="ARBA00048027"/>
    </source>
</evidence>
<dbReference type="SMART" id="SM00382">
    <property type="entry name" value="AAA"/>
    <property type="match status" value="1"/>
</dbReference>
<dbReference type="SUPFAM" id="SSF47364">
    <property type="entry name" value="Domain of the SRP/SRP receptor G-proteins"/>
    <property type="match status" value="1"/>
</dbReference>
<comment type="catalytic activity">
    <reaction evidence="7">
        <text>GTP + H2O = GDP + phosphate + H(+)</text>
        <dbReference type="Rhea" id="RHEA:19669"/>
        <dbReference type="ChEBI" id="CHEBI:15377"/>
        <dbReference type="ChEBI" id="CHEBI:15378"/>
        <dbReference type="ChEBI" id="CHEBI:37565"/>
        <dbReference type="ChEBI" id="CHEBI:43474"/>
        <dbReference type="ChEBI" id="CHEBI:58189"/>
        <dbReference type="EC" id="3.6.5.4"/>
    </reaction>
</comment>
<dbReference type="PANTHER" id="PTHR43134:SF1">
    <property type="entry name" value="SIGNAL RECOGNITION PARTICLE RECEPTOR SUBUNIT ALPHA"/>
    <property type="match status" value="1"/>
</dbReference>
<evidence type="ECO:0000256" key="3">
    <source>
        <dbReference type="ARBA" id="ARBA00022741"/>
    </source>
</evidence>
<dbReference type="GO" id="GO:0005525">
    <property type="term" value="F:GTP binding"/>
    <property type="evidence" value="ECO:0007669"/>
    <property type="project" value="UniProtKB-KW"/>
</dbReference>
<dbReference type="InterPro" id="IPR042101">
    <property type="entry name" value="SRP54_N_sf"/>
</dbReference>
<keyword evidence="3" id="KW-0547">Nucleotide-binding</keyword>
<dbReference type="PANTHER" id="PTHR43134">
    <property type="entry name" value="SIGNAL RECOGNITION PARTICLE RECEPTOR SUBUNIT ALPHA"/>
    <property type="match status" value="1"/>
</dbReference>
<comment type="subcellular location">
    <subcellularLocation>
        <location evidence="1">Cell inner membrane</location>
        <topology evidence="1">Peripheral membrane protein</topology>
        <orientation evidence="1">Cytoplasmic side</orientation>
    </subcellularLocation>
</comment>
<sequence>MKTASFVLKSFYSKLKEFSISNSLKTLFSNENDDIRSKMLLSELERVLIEADISVHLVPRITQQIKGNTFESVKEELKSSITQILNIVEHSSPLSKALFDKIKLKEKHYSILICGVNGSGKSTTIAKISNLLKLNEYKIIVAAADTFRAAATEQLERMLLKVGIASQDIFAPSGNCDPSSVCYQGFEEAINKDYDIFIADTAGRLPTNVDLARQLEKMAKIMNKLHVNAPSEVILVVDGTSGQNVLSQVSAFNEIVKISGLIVTKLDNRAKGGTIISVVDKYKIPVLAICSGENMSAIQKFDVKEFVDNMIQ</sequence>
<accession>A0A2U8BS88</accession>
<dbReference type="Proteomes" id="UP000244519">
    <property type="component" value="Chromosome"/>
</dbReference>
<dbReference type="InterPro" id="IPR000897">
    <property type="entry name" value="SRP54_GTPase_dom"/>
</dbReference>
<organism evidence="10 11">
    <name type="scientific">Candidatus Fokinia solitaria</name>
    <dbReference type="NCBI Taxonomy" id="1802984"/>
    <lineage>
        <taxon>Bacteria</taxon>
        <taxon>Pseudomonadati</taxon>
        <taxon>Pseudomonadota</taxon>
        <taxon>Alphaproteobacteria</taxon>
        <taxon>Rickettsiales</taxon>
        <taxon>Candidatus Midichloriaceae</taxon>
        <taxon>Candidatus Fokinia</taxon>
    </lineage>
</organism>
<proteinExistence type="inferred from homology"/>
<evidence type="ECO:0000256" key="1">
    <source>
        <dbReference type="ARBA" id="ARBA00004515"/>
    </source>
</evidence>
<reference evidence="10 11" key="1">
    <citation type="journal article" date="2018" name="Genome Biol. Evol.">
        <title>The Genome Sequence of "Candidatus Fokinia solitaria": Insights on Reductive Evolution in Rickettsiales.</title>
        <authorList>
            <person name="Floriano A.M."/>
            <person name="Castelli M."/>
            <person name="Krenek S."/>
            <person name="Berendonk T.U."/>
            <person name="Bazzocchi C."/>
            <person name="Petroni G."/>
            <person name="Sassera D."/>
        </authorList>
    </citation>
    <scope>NUCLEOTIDE SEQUENCE [LARGE SCALE GENOMIC DNA]</scope>
    <source>
        <strain evidence="10">Rio ETE_ALG 3VII</strain>
    </source>
</reference>
<evidence type="ECO:0000256" key="6">
    <source>
        <dbReference type="ARBA" id="ARBA00023170"/>
    </source>
</evidence>
<comment type="similarity">
    <text evidence="2">Belongs to the GTP-binding SRP family.</text>
</comment>
<dbReference type="InterPro" id="IPR013822">
    <property type="entry name" value="Signal_recog_particl_SRP54_hlx"/>
</dbReference>
<keyword evidence="5" id="KW-0472">Membrane</keyword>
<dbReference type="SMART" id="SM00962">
    <property type="entry name" value="SRP54"/>
    <property type="match status" value="1"/>
</dbReference>
<evidence type="ECO:0000256" key="2">
    <source>
        <dbReference type="ARBA" id="ARBA00008531"/>
    </source>
</evidence>
<evidence type="ECO:0000259" key="8">
    <source>
        <dbReference type="SMART" id="SM00382"/>
    </source>
</evidence>
<dbReference type="AlphaFoldDB" id="A0A2U8BS88"/>
<dbReference type="Gene3D" id="1.20.120.140">
    <property type="entry name" value="Signal recognition particle SRP54, nucleotide-binding domain"/>
    <property type="match status" value="1"/>
</dbReference>
<dbReference type="GO" id="GO:0005737">
    <property type="term" value="C:cytoplasm"/>
    <property type="evidence" value="ECO:0007669"/>
    <property type="project" value="UniProtKB-ARBA"/>
</dbReference>
<feature type="domain" description="AAA+ ATPase" evidence="8">
    <location>
        <begin position="107"/>
        <end position="311"/>
    </location>
</feature>
<dbReference type="InterPro" id="IPR003593">
    <property type="entry name" value="AAA+_ATPase"/>
</dbReference>
<dbReference type="Gene3D" id="3.40.50.300">
    <property type="entry name" value="P-loop containing nucleotide triphosphate hydrolases"/>
    <property type="match status" value="1"/>
</dbReference>
<evidence type="ECO:0000256" key="4">
    <source>
        <dbReference type="ARBA" id="ARBA00023134"/>
    </source>
</evidence>
<dbReference type="KEGG" id="fso:Fsol_00414"/>
<keyword evidence="6 10" id="KW-0675">Receptor</keyword>
<feature type="domain" description="SRP54-type proteins GTP-binding" evidence="9">
    <location>
        <begin position="108"/>
        <end position="312"/>
    </location>
</feature>
<keyword evidence="11" id="KW-1185">Reference proteome</keyword>